<evidence type="ECO:0000256" key="2">
    <source>
        <dbReference type="SAM" id="MobiDB-lite"/>
    </source>
</evidence>
<keyword evidence="1" id="KW-0175">Coiled coil</keyword>
<dbReference type="OrthoDB" id="2758161at2759"/>
<dbReference type="AlphaFoldDB" id="A0A0C9T5V2"/>
<reference evidence="3 4" key="1">
    <citation type="submission" date="2014-06" db="EMBL/GenBank/DDBJ databases">
        <title>Evolutionary Origins and Diversification of the Mycorrhizal Mutualists.</title>
        <authorList>
            <consortium name="DOE Joint Genome Institute"/>
            <consortium name="Mycorrhizal Genomics Consortium"/>
            <person name="Kohler A."/>
            <person name="Kuo A."/>
            <person name="Nagy L.G."/>
            <person name="Floudas D."/>
            <person name="Copeland A."/>
            <person name="Barry K.W."/>
            <person name="Cichocki N."/>
            <person name="Veneault-Fourrey C."/>
            <person name="LaButti K."/>
            <person name="Lindquist E.A."/>
            <person name="Lipzen A."/>
            <person name="Lundell T."/>
            <person name="Morin E."/>
            <person name="Murat C."/>
            <person name="Riley R."/>
            <person name="Ohm R."/>
            <person name="Sun H."/>
            <person name="Tunlid A."/>
            <person name="Henrissat B."/>
            <person name="Grigoriev I.V."/>
            <person name="Hibbett D.S."/>
            <person name="Martin F."/>
        </authorList>
    </citation>
    <scope>NUCLEOTIDE SEQUENCE [LARGE SCALE GENOMIC DNA]</scope>
    <source>
        <strain evidence="3 4">FD-325 SS-3</strain>
    </source>
</reference>
<dbReference type="Proteomes" id="UP000053263">
    <property type="component" value="Unassembled WGS sequence"/>
</dbReference>
<organism evidence="3 4">
    <name type="scientific">Plicaturopsis crispa FD-325 SS-3</name>
    <dbReference type="NCBI Taxonomy" id="944288"/>
    <lineage>
        <taxon>Eukaryota</taxon>
        <taxon>Fungi</taxon>
        <taxon>Dikarya</taxon>
        <taxon>Basidiomycota</taxon>
        <taxon>Agaricomycotina</taxon>
        <taxon>Agaricomycetes</taxon>
        <taxon>Agaricomycetidae</taxon>
        <taxon>Amylocorticiales</taxon>
        <taxon>Amylocorticiaceae</taxon>
        <taxon>Plicatura</taxon>
        <taxon>Plicaturopsis crispa</taxon>
    </lineage>
</organism>
<name>A0A0C9T5V2_PLICR</name>
<accession>A0A0C9T5V2</accession>
<sequence length="393" mass="42610">MDSVGRAVRFCRRFCLDDNGNAAVYKGPFCEHSKAGKRKRSLCHDEPEETPRPAPFVGLQSVRLPAPSMDPPLPMPGFHDVDMDDGSALISSLVSSLERAPCQPSPPRMQGMPFAPEGPVVLQPMTFTPQVGLDEQCAVHNADGPTYNFGGFSGGTQFSLLHTMGDVPFTFTATPTHPSTRDSFLSESRDSSQEPDILPEQVIAPPPAHVSAARLGVELYSDTASAAAGRLRAAQLAHRLRYPKKKHIFKYQTNPQSRLRRHSEHSIRILCNTKNLDILSAPYILVYISRPESILSSAGRAAGYVSSALAGALGPAGMSDVLERVHVAAQAAARSQMSSHAAVAAVNADVERVQAERIQALELAQASAARELEEERERNRELVARFAQSQIVD</sequence>
<gene>
    <name evidence="3" type="ORF">PLICRDRAFT_32914</name>
</gene>
<feature type="region of interest" description="Disordered" evidence="2">
    <location>
        <begin position="174"/>
        <end position="195"/>
    </location>
</feature>
<protein>
    <submittedName>
        <fullName evidence="3">Unplaced genomic scaffold PLICRscaffold_24, whole genome shotgun sequence</fullName>
    </submittedName>
</protein>
<evidence type="ECO:0000313" key="3">
    <source>
        <dbReference type="EMBL" id="KII83493.1"/>
    </source>
</evidence>
<dbReference type="HOGENOM" id="CLU_642691_0_0_1"/>
<keyword evidence="4" id="KW-1185">Reference proteome</keyword>
<feature type="coiled-coil region" evidence="1">
    <location>
        <begin position="358"/>
        <end position="389"/>
    </location>
</feature>
<feature type="compositionally biased region" description="Polar residues" evidence="2">
    <location>
        <begin position="174"/>
        <end position="186"/>
    </location>
</feature>
<dbReference type="EMBL" id="KN832577">
    <property type="protein sequence ID" value="KII83493.1"/>
    <property type="molecule type" value="Genomic_DNA"/>
</dbReference>
<evidence type="ECO:0000313" key="4">
    <source>
        <dbReference type="Proteomes" id="UP000053263"/>
    </source>
</evidence>
<evidence type="ECO:0000256" key="1">
    <source>
        <dbReference type="SAM" id="Coils"/>
    </source>
</evidence>
<proteinExistence type="predicted"/>